<dbReference type="EMBL" id="LWDX02069637">
    <property type="protein sequence ID" value="OEL14554.1"/>
    <property type="molecule type" value="Genomic_DNA"/>
</dbReference>
<comment type="caution">
    <text evidence="1">The sequence shown here is derived from an EMBL/GenBank/DDBJ whole genome shotgun (WGS) entry which is preliminary data.</text>
</comment>
<feature type="non-terminal residue" evidence="1">
    <location>
        <position position="1"/>
    </location>
</feature>
<evidence type="ECO:0000313" key="2">
    <source>
        <dbReference type="Proteomes" id="UP000095767"/>
    </source>
</evidence>
<name>A0A1E5UNV9_9POAL</name>
<dbReference type="Proteomes" id="UP000095767">
    <property type="component" value="Unassembled WGS sequence"/>
</dbReference>
<proteinExistence type="predicted"/>
<gene>
    <name evidence="1" type="ORF">BAE44_0024427</name>
</gene>
<reference evidence="1 2" key="1">
    <citation type="submission" date="2016-09" db="EMBL/GenBank/DDBJ databases">
        <title>The draft genome of Dichanthelium oligosanthes: A C3 panicoid grass species.</title>
        <authorList>
            <person name="Studer A.J."/>
            <person name="Schnable J.C."/>
            <person name="Brutnell T.P."/>
        </authorList>
    </citation>
    <scope>NUCLEOTIDE SEQUENCE [LARGE SCALE GENOMIC DNA]</scope>
    <source>
        <strain evidence="2">cv. Kellogg 1175</strain>
        <tissue evidence="1">Leaf</tissue>
    </source>
</reference>
<evidence type="ECO:0000313" key="1">
    <source>
        <dbReference type="EMBL" id="OEL14554.1"/>
    </source>
</evidence>
<accession>A0A1E5UNV9</accession>
<organism evidence="1 2">
    <name type="scientific">Dichanthelium oligosanthes</name>
    <dbReference type="NCBI Taxonomy" id="888268"/>
    <lineage>
        <taxon>Eukaryota</taxon>
        <taxon>Viridiplantae</taxon>
        <taxon>Streptophyta</taxon>
        <taxon>Embryophyta</taxon>
        <taxon>Tracheophyta</taxon>
        <taxon>Spermatophyta</taxon>
        <taxon>Magnoliopsida</taxon>
        <taxon>Liliopsida</taxon>
        <taxon>Poales</taxon>
        <taxon>Poaceae</taxon>
        <taxon>PACMAD clade</taxon>
        <taxon>Panicoideae</taxon>
        <taxon>Panicodae</taxon>
        <taxon>Paniceae</taxon>
        <taxon>Dichantheliinae</taxon>
        <taxon>Dichanthelium</taxon>
    </lineage>
</organism>
<keyword evidence="2" id="KW-1185">Reference proteome</keyword>
<sequence>LPLSSLLKRKNKKWSLGAALLSDARWCQGTDIAAIIISRWLITSTIHRCTTKTFSAGG</sequence>
<dbReference type="AlphaFoldDB" id="A0A1E5UNV9"/>
<protein>
    <submittedName>
        <fullName evidence="1">Uncharacterized protein</fullName>
    </submittedName>
</protein>
<feature type="non-terminal residue" evidence="1">
    <location>
        <position position="58"/>
    </location>
</feature>